<comment type="caution">
    <text evidence="2">The sequence shown here is derived from an EMBL/GenBank/DDBJ whole genome shotgun (WGS) entry which is preliminary data.</text>
</comment>
<evidence type="ECO:0000313" key="3">
    <source>
        <dbReference type="Proteomes" id="UP001156905"/>
    </source>
</evidence>
<accession>A0ABQ6B5C8</accession>
<evidence type="ECO:0000259" key="1">
    <source>
        <dbReference type="Pfam" id="PF06568"/>
    </source>
</evidence>
<name>A0ABQ6B5C8_9BRAD</name>
<dbReference type="RefSeq" id="WP_284270743.1">
    <property type="nucleotide sequence ID" value="NZ_BSOW01000022.1"/>
</dbReference>
<proteinExistence type="predicted"/>
<keyword evidence="3" id="KW-1185">Reference proteome</keyword>
<feature type="domain" description="YjiS-like" evidence="1">
    <location>
        <begin position="27"/>
        <end position="62"/>
    </location>
</feature>
<reference evidence="3" key="1">
    <citation type="journal article" date="2019" name="Int. J. Syst. Evol. Microbiol.">
        <title>The Global Catalogue of Microorganisms (GCM) 10K type strain sequencing project: providing services to taxonomists for standard genome sequencing and annotation.</title>
        <authorList>
            <consortium name="The Broad Institute Genomics Platform"/>
            <consortium name="The Broad Institute Genome Sequencing Center for Infectious Disease"/>
            <person name="Wu L."/>
            <person name="Ma J."/>
        </authorList>
    </citation>
    <scope>NUCLEOTIDE SEQUENCE [LARGE SCALE GENOMIC DNA]</scope>
    <source>
        <strain evidence="3">NBRC 102520</strain>
    </source>
</reference>
<sequence>MSTTYSATAYRRLASARRIVGLLERYWAAFQEQRKRARLHAALSDLPDRELMDIGISRGEIDYVAANPNIDPRGAR</sequence>
<protein>
    <recommendedName>
        <fullName evidence="1">YjiS-like domain-containing protein</fullName>
    </recommendedName>
</protein>
<dbReference type="EMBL" id="BSOW01000022">
    <property type="protein sequence ID" value="GLR88890.1"/>
    <property type="molecule type" value="Genomic_DNA"/>
</dbReference>
<evidence type="ECO:0000313" key="2">
    <source>
        <dbReference type="EMBL" id="GLR88890.1"/>
    </source>
</evidence>
<organism evidence="2 3">
    <name type="scientific">Bradyrhizobium iriomotense</name>
    <dbReference type="NCBI Taxonomy" id="441950"/>
    <lineage>
        <taxon>Bacteria</taxon>
        <taxon>Pseudomonadati</taxon>
        <taxon>Pseudomonadota</taxon>
        <taxon>Alphaproteobacteria</taxon>
        <taxon>Hyphomicrobiales</taxon>
        <taxon>Nitrobacteraceae</taxon>
        <taxon>Bradyrhizobium</taxon>
    </lineage>
</organism>
<dbReference type="InterPro" id="IPR009506">
    <property type="entry name" value="YjiS-like"/>
</dbReference>
<dbReference type="Pfam" id="PF06568">
    <property type="entry name" value="YjiS-like"/>
    <property type="match status" value="1"/>
</dbReference>
<gene>
    <name evidence="2" type="ORF">GCM10007857_56030</name>
</gene>
<dbReference type="Proteomes" id="UP001156905">
    <property type="component" value="Unassembled WGS sequence"/>
</dbReference>